<dbReference type="InterPro" id="IPR004839">
    <property type="entry name" value="Aminotransferase_I/II_large"/>
</dbReference>
<evidence type="ECO:0000256" key="4">
    <source>
        <dbReference type="ARBA" id="ARBA00022679"/>
    </source>
</evidence>
<evidence type="ECO:0000256" key="5">
    <source>
        <dbReference type="ARBA" id="ARBA00022898"/>
    </source>
</evidence>
<organism evidence="8 9">
    <name type="scientific">Hydnum rufescens UP504</name>
    <dbReference type="NCBI Taxonomy" id="1448309"/>
    <lineage>
        <taxon>Eukaryota</taxon>
        <taxon>Fungi</taxon>
        <taxon>Dikarya</taxon>
        <taxon>Basidiomycota</taxon>
        <taxon>Agaricomycotina</taxon>
        <taxon>Agaricomycetes</taxon>
        <taxon>Cantharellales</taxon>
        <taxon>Hydnaceae</taxon>
        <taxon>Hydnum</taxon>
    </lineage>
</organism>
<sequence>MRQSLGSTILVLPVCSLSIGPHLVEITASLLRLVLICEPFSSPGVIYCTDQAMANGFTYGNEEWANLGQGTPEAGELPDAPPRINSLWIPTEAHEYAPTAGVKFREAVANLYNAKYRQGKESKCTYENVCVVPGGRASLSRVAAVIGDVYVGYQVPEYTTYSENDYKLHIDQIGRYIRPRSLCGCGLESAKPNGSGCHGEDLDKLLHLCKPHTTVILDEVEHAVYSRKERNTVNPCPPLHVNEDPVVIINGLTKNSRLPGWRTFWVIGPKNLISALSQSGSFLDGGANHPSLPSHSLSPPELEKRRREIFPEMFCACTDLNEQSVDCAAEKHFHMKCQPQMGLPVKTPPVATFYIWLDLSDLPNPLNNGLTFFEVLLKEKTVVVPGIFFEINPAHRRDLFSSPCHPFVRISFGPPLADLDKGLDAIERVLERAREEGMITFGHSYFRTKGTSVVHHCGTGRASRNFRVCALRPTIKNQVVACTLPADCALKKQQGEHSQQHIEDFAAPAAETTKEAVEEDIGLRDLHQYRHEAFRDTKRR</sequence>
<dbReference type="PANTHER" id="PTHR46383">
    <property type="entry name" value="ASPARTATE AMINOTRANSFERASE"/>
    <property type="match status" value="1"/>
</dbReference>
<feature type="chain" id="PRO_5040435687" description="Aminotransferase class I/classII large domain-containing protein" evidence="6">
    <location>
        <begin position="17"/>
        <end position="540"/>
    </location>
</feature>
<dbReference type="GO" id="GO:0030170">
    <property type="term" value="F:pyridoxal phosphate binding"/>
    <property type="evidence" value="ECO:0007669"/>
    <property type="project" value="InterPro"/>
</dbReference>
<proteinExistence type="inferred from homology"/>
<comment type="similarity">
    <text evidence="2">Belongs to the class-I pyridoxal-phosphate-dependent aminotransferase family.</text>
</comment>
<reference evidence="8" key="1">
    <citation type="journal article" date="2020" name="Nat. Commun.">
        <title>Large-scale genome sequencing of mycorrhizal fungi provides insights into the early evolution of symbiotic traits.</title>
        <authorList>
            <person name="Miyauchi S."/>
            <person name="Kiss E."/>
            <person name="Kuo A."/>
            <person name="Drula E."/>
            <person name="Kohler A."/>
            <person name="Sanchez-Garcia M."/>
            <person name="Morin E."/>
            <person name="Andreopoulos B."/>
            <person name="Barry K.W."/>
            <person name="Bonito G."/>
            <person name="Buee M."/>
            <person name="Carver A."/>
            <person name="Chen C."/>
            <person name="Cichocki N."/>
            <person name="Clum A."/>
            <person name="Culley D."/>
            <person name="Crous P.W."/>
            <person name="Fauchery L."/>
            <person name="Girlanda M."/>
            <person name="Hayes R.D."/>
            <person name="Keri Z."/>
            <person name="LaButti K."/>
            <person name="Lipzen A."/>
            <person name="Lombard V."/>
            <person name="Magnuson J."/>
            <person name="Maillard F."/>
            <person name="Murat C."/>
            <person name="Nolan M."/>
            <person name="Ohm R.A."/>
            <person name="Pangilinan J."/>
            <person name="Pereira M.F."/>
            <person name="Perotto S."/>
            <person name="Peter M."/>
            <person name="Pfister S."/>
            <person name="Riley R."/>
            <person name="Sitrit Y."/>
            <person name="Stielow J.B."/>
            <person name="Szollosi G."/>
            <person name="Zifcakova L."/>
            <person name="Stursova M."/>
            <person name="Spatafora J.W."/>
            <person name="Tedersoo L."/>
            <person name="Vaario L.M."/>
            <person name="Yamada A."/>
            <person name="Yan M."/>
            <person name="Wang P."/>
            <person name="Xu J."/>
            <person name="Bruns T."/>
            <person name="Baldrian P."/>
            <person name="Vilgalys R."/>
            <person name="Dunand C."/>
            <person name="Henrissat B."/>
            <person name="Grigoriev I.V."/>
            <person name="Hibbett D."/>
            <person name="Nagy L.G."/>
            <person name="Martin F.M."/>
        </authorList>
    </citation>
    <scope>NUCLEOTIDE SEQUENCE</scope>
    <source>
        <strain evidence="8">UP504</strain>
    </source>
</reference>
<dbReference type="AlphaFoldDB" id="A0A9P6DTM6"/>
<dbReference type="SUPFAM" id="SSF53383">
    <property type="entry name" value="PLP-dependent transferases"/>
    <property type="match status" value="1"/>
</dbReference>
<feature type="domain" description="Aminotransferase class I/classII large" evidence="7">
    <location>
        <begin position="153"/>
        <end position="426"/>
    </location>
</feature>
<dbReference type="Proteomes" id="UP000886523">
    <property type="component" value="Unassembled WGS sequence"/>
</dbReference>
<evidence type="ECO:0000259" key="7">
    <source>
        <dbReference type="Pfam" id="PF00155"/>
    </source>
</evidence>
<comment type="caution">
    <text evidence="8">The sequence shown here is derived from an EMBL/GenBank/DDBJ whole genome shotgun (WGS) entry which is preliminary data.</text>
</comment>
<dbReference type="Pfam" id="PF00155">
    <property type="entry name" value="Aminotran_1_2"/>
    <property type="match status" value="1"/>
</dbReference>
<dbReference type="OrthoDB" id="2108at2759"/>
<dbReference type="GO" id="GO:0006520">
    <property type="term" value="P:amino acid metabolic process"/>
    <property type="evidence" value="ECO:0007669"/>
    <property type="project" value="InterPro"/>
</dbReference>
<dbReference type="EMBL" id="MU128973">
    <property type="protein sequence ID" value="KAF9513382.1"/>
    <property type="molecule type" value="Genomic_DNA"/>
</dbReference>
<evidence type="ECO:0000256" key="2">
    <source>
        <dbReference type="ARBA" id="ARBA00007441"/>
    </source>
</evidence>
<evidence type="ECO:0000313" key="9">
    <source>
        <dbReference type="Proteomes" id="UP000886523"/>
    </source>
</evidence>
<dbReference type="Gene3D" id="3.40.640.10">
    <property type="entry name" value="Type I PLP-dependent aspartate aminotransferase-like (Major domain)"/>
    <property type="match status" value="2"/>
</dbReference>
<dbReference type="GO" id="GO:0008483">
    <property type="term" value="F:transaminase activity"/>
    <property type="evidence" value="ECO:0007669"/>
    <property type="project" value="UniProtKB-KW"/>
</dbReference>
<evidence type="ECO:0000313" key="8">
    <source>
        <dbReference type="EMBL" id="KAF9513382.1"/>
    </source>
</evidence>
<comment type="cofactor">
    <cofactor evidence="1">
        <name>pyridoxal 5'-phosphate</name>
        <dbReference type="ChEBI" id="CHEBI:597326"/>
    </cofactor>
</comment>
<gene>
    <name evidence="8" type="ORF">BS47DRAFT_1362478</name>
</gene>
<dbReference type="InterPro" id="IPR050596">
    <property type="entry name" value="AspAT/PAT-like"/>
</dbReference>
<dbReference type="InterPro" id="IPR015421">
    <property type="entry name" value="PyrdxlP-dep_Trfase_major"/>
</dbReference>
<keyword evidence="9" id="KW-1185">Reference proteome</keyword>
<keyword evidence="6" id="KW-0732">Signal</keyword>
<keyword evidence="3" id="KW-0032">Aminotransferase</keyword>
<dbReference type="InterPro" id="IPR015424">
    <property type="entry name" value="PyrdxlP-dep_Trfase"/>
</dbReference>
<feature type="signal peptide" evidence="6">
    <location>
        <begin position="1"/>
        <end position="16"/>
    </location>
</feature>
<evidence type="ECO:0000256" key="3">
    <source>
        <dbReference type="ARBA" id="ARBA00022576"/>
    </source>
</evidence>
<accession>A0A9P6DTM6</accession>
<dbReference type="PANTHER" id="PTHR46383:SF1">
    <property type="entry name" value="ASPARTATE AMINOTRANSFERASE"/>
    <property type="match status" value="1"/>
</dbReference>
<keyword evidence="5" id="KW-0663">Pyridoxal phosphate</keyword>
<dbReference type="CDD" id="cd00609">
    <property type="entry name" value="AAT_like"/>
    <property type="match status" value="1"/>
</dbReference>
<keyword evidence="4" id="KW-0808">Transferase</keyword>
<evidence type="ECO:0000256" key="1">
    <source>
        <dbReference type="ARBA" id="ARBA00001933"/>
    </source>
</evidence>
<evidence type="ECO:0000256" key="6">
    <source>
        <dbReference type="SAM" id="SignalP"/>
    </source>
</evidence>
<protein>
    <recommendedName>
        <fullName evidence="7">Aminotransferase class I/classII large domain-containing protein</fullName>
    </recommendedName>
</protein>
<name>A0A9P6DTM6_9AGAM</name>